<keyword evidence="13" id="KW-0808">Transferase</keyword>
<dbReference type="FunFam" id="1.10.287.130:FF:000045">
    <property type="entry name" value="Two-component system sensor histidine kinase/response regulator"/>
    <property type="match status" value="1"/>
</dbReference>
<keyword evidence="9" id="KW-0732">Signal</keyword>
<dbReference type="Gene3D" id="2.130.10.10">
    <property type="entry name" value="YVTN repeat-like/Quinoprotein amine dehydrogenase"/>
    <property type="match status" value="2"/>
</dbReference>
<dbReference type="InterPro" id="IPR003661">
    <property type="entry name" value="HisK_dim/P_dom"/>
</dbReference>
<comment type="caution">
    <text evidence="13">The sequence shown here is derived from an EMBL/GenBank/DDBJ whole genome shotgun (WGS) entry which is preliminary data.</text>
</comment>
<proteinExistence type="predicted"/>
<evidence type="ECO:0000256" key="1">
    <source>
        <dbReference type="ARBA" id="ARBA00000085"/>
    </source>
</evidence>
<dbReference type="Gene3D" id="2.60.40.10">
    <property type="entry name" value="Immunoglobulins"/>
    <property type="match status" value="1"/>
</dbReference>
<dbReference type="InterPro" id="IPR018060">
    <property type="entry name" value="HTH_AraC"/>
</dbReference>
<dbReference type="SUPFAM" id="SSF47384">
    <property type="entry name" value="Homodimeric domain of signal transducing histidine kinase"/>
    <property type="match status" value="1"/>
</dbReference>
<dbReference type="RefSeq" id="WP_111631980.1">
    <property type="nucleotide sequence ID" value="NZ_QLLR01000001.1"/>
</dbReference>
<evidence type="ECO:0000256" key="8">
    <source>
        <dbReference type="SAM" id="Phobius"/>
    </source>
</evidence>
<dbReference type="Pfam" id="PF00072">
    <property type="entry name" value="Response_reg"/>
    <property type="match status" value="1"/>
</dbReference>
<dbReference type="SMART" id="SM00342">
    <property type="entry name" value="HTH_ARAC"/>
    <property type="match status" value="1"/>
</dbReference>
<dbReference type="SUPFAM" id="SSF63829">
    <property type="entry name" value="Calcium-dependent phosphotriesterase"/>
    <property type="match status" value="3"/>
</dbReference>
<keyword evidence="4" id="KW-0805">Transcription regulation</keyword>
<evidence type="ECO:0000256" key="3">
    <source>
        <dbReference type="ARBA" id="ARBA00022553"/>
    </source>
</evidence>
<dbReference type="Gene3D" id="3.30.565.10">
    <property type="entry name" value="Histidine kinase-like ATPase, C-terminal domain"/>
    <property type="match status" value="1"/>
</dbReference>
<dbReference type="SUPFAM" id="SSF55874">
    <property type="entry name" value="ATPase domain of HSP90 chaperone/DNA topoisomerase II/histidine kinase"/>
    <property type="match status" value="1"/>
</dbReference>
<dbReference type="InterPro" id="IPR005467">
    <property type="entry name" value="His_kinase_dom"/>
</dbReference>
<sequence length="1374" mass="155190">MRSKLNYFLFQALFFCFICSQLSAQQPILFDHLNIEKGLSQNAVLSIAQDRDGFIWLGTRRGLNRYDGYRFKIYLNNPADSNSLRNDYINALYKDQKGSLWVGTDAGLQKYNSQKESFELVRDSGSMSNPEGKKVTCMEEDKSGNLWVGTEYGLKLLAGKNNRVYARSFYAVNGQLPSNNIKTIYQDHLGALWIGTSNGLCRLTLQKGIYHFENFKNNGQQGEISDNFITSIVEDKEKNLWIGTQNGGVNRYDRNAGKFIAFKHTNDPTSPVSNVIRKIITDQSGNLWIGSLEGISIMNPKTFTCVSYQNASENKKSLSQNSVYSLFKDKNESIWIGTYFGGVNIAYPYITHFISYQKNKYESSISNNVVSSLVEDRQKNLWIGTEGGGLNYFNRKTGQYTAYVNTPSVSSLGSNLVKSIYEDKKGVIWVGTHGGGLNRFNPATQSFKRFLYHPKDPLIDEMNTFMEDEKQRLWVGTQKNGILYSNPEKTQFKPLNLPVVNKKLKDRSIYVLLRDQQQDTWIGTSDGLFLLNKAQNLLVTFKMGLPQSLKSSNINCITQRKNGEIWIGTYYGGLSYYDQQHNRFVNYTQENGLPNNNVFGIVEDDAGNLWISTSNGISMFNPVGKTFKNYNSSDGLPGNEFNKNAYLKSADGELFFGGYNGFTGFSTSKIQTNTKPSEIVLTDLKLDNQSVQVHGKDGLLKQNICLTEELTLHHNQNTFTLNFALLNYVKPEKNKYSYKLEGFEKSWNAVNTPTATYTNLPPGDYIFQVKGTNNDGIQSLNIKTLRINILPPFYLTWWAYLFYGCLATGIIVLLLRYLLIRAVLKNEKETNAHKLEFFTNISHEIRTPLTLIAGPLEKIIDQTITQPELHRELSLIKSNADRLMRLTTELLDFRKAESGKMVLQVSPGNVVKFCYELFLVFQNLAISQQITYNFSAAQPEIQLYFDKVQLEKVLFNLLSNAFKFTPKNGKISLHLKTETGLVQIEITNSGKGIPFENQADLFNSFYQVAPAGNIGTGLGLSFSKSITELHHGKIYFESTPDVKGINGHTCFTVALPIGKDHFKPAELISAYRYDEDVVNYNTRIDFNGTPNLNGPNPKIDSTLNAAATSKPGGSQLLQPVKKYTILLAEDNAEIRKFLSDTLSAHYQIYECEDGLAGWETAPDLIPDLIISDVMMPNMDGLEFCRRVKTDERTSHIPVILLTARSAYIHQINGLETGADAYIMKPFNIRLLQLTLENLLNAREKLRLKYGQTITLEPKNLIINTTEQQFLASLIKIIEKHISDTDFGVPALAAEIGMSQPVLYKKIRSLTDQSVNDFIKSFRLKQASRLLKAGGLSISEIAYSVGFNDRKYFSLEFKKQFGISPTEYIQNCLNE</sequence>
<dbReference type="PROSITE" id="PS00041">
    <property type="entry name" value="HTH_ARAC_FAMILY_1"/>
    <property type="match status" value="1"/>
</dbReference>
<dbReference type="Pfam" id="PF07495">
    <property type="entry name" value="Y_Y_Y"/>
    <property type="match status" value="1"/>
</dbReference>
<dbReference type="InterPro" id="IPR004358">
    <property type="entry name" value="Sig_transdc_His_kin-like_C"/>
</dbReference>
<dbReference type="SMART" id="SM00388">
    <property type="entry name" value="HisKA"/>
    <property type="match status" value="1"/>
</dbReference>
<keyword evidence="3 7" id="KW-0597">Phosphoprotein</keyword>
<dbReference type="Pfam" id="PF07494">
    <property type="entry name" value="Reg_prop"/>
    <property type="match status" value="10"/>
</dbReference>
<evidence type="ECO:0000256" key="6">
    <source>
        <dbReference type="ARBA" id="ARBA00023163"/>
    </source>
</evidence>
<evidence type="ECO:0000259" key="10">
    <source>
        <dbReference type="PROSITE" id="PS01124"/>
    </source>
</evidence>
<evidence type="ECO:0000256" key="9">
    <source>
        <dbReference type="SAM" id="SignalP"/>
    </source>
</evidence>
<feature type="domain" description="Response regulatory" evidence="12">
    <location>
        <begin position="1124"/>
        <end position="1239"/>
    </location>
</feature>
<dbReference type="PROSITE" id="PS50110">
    <property type="entry name" value="RESPONSE_REGULATORY"/>
    <property type="match status" value="1"/>
</dbReference>
<dbReference type="Gene3D" id="1.10.10.60">
    <property type="entry name" value="Homeodomain-like"/>
    <property type="match status" value="1"/>
</dbReference>
<dbReference type="InterPro" id="IPR018062">
    <property type="entry name" value="HTH_AraC-typ_CS"/>
</dbReference>
<evidence type="ECO:0000256" key="5">
    <source>
        <dbReference type="ARBA" id="ARBA00023125"/>
    </source>
</evidence>
<dbReference type="PRINTS" id="PR00344">
    <property type="entry name" value="BCTRLSENSOR"/>
</dbReference>
<protein>
    <recommendedName>
        <fullName evidence="2">histidine kinase</fullName>
        <ecNumber evidence="2">2.7.13.3</ecNumber>
    </recommendedName>
</protein>
<reference evidence="13 14" key="1">
    <citation type="submission" date="2018-06" db="EMBL/GenBank/DDBJ databases">
        <title>Genomic Encyclopedia of Archaeal and Bacterial Type Strains, Phase II (KMG-II): from individual species to whole genera.</title>
        <authorList>
            <person name="Goeker M."/>
        </authorList>
    </citation>
    <scope>NUCLEOTIDE SEQUENCE [LARGE SCALE GENOMIC DNA]</scope>
    <source>
        <strain evidence="13 14">DSM 14825</strain>
    </source>
</reference>
<dbReference type="SMART" id="SM00448">
    <property type="entry name" value="REC"/>
    <property type="match status" value="1"/>
</dbReference>
<dbReference type="CDD" id="cd17574">
    <property type="entry name" value="REC_OmpR"/>
    <property type="match status" value="1"/>
</dbReference>
<dbReference type="Gene3D" id="3.40.50.2300">
    <property type="match status" value="1"/>
</dbReference>
<evidence type="ECO:0000259" key="12">
    <source>
        <dbReference type="PROSITE" id="PS50110"/>
    </source>
</evidence>
<dbReference type="SUPFAM" id="SSF46689">
    <property type="entry name" value="Homeodomain-like"/>
    <property type="match status" value="1"/>
</dbReference>
<dbReference type="PROSITE" id="PS01124">
    <property type="entry name" value="HTH_ARAC_FAMILY_2"/>
    <property type="match status" value="1"/>
</dbReference>
<dbReference type="GO" id="GO:0043565">
    <property type="term" value="F:sequence-specific DNA binding"/>
    <property type="evidence" value="ECO:0007669"/>
    <property type="project" value="InterPro"/>
</dbReference>
<keyword evidence="5" id="KW-0238">DNA-binding</keyword>
<evidence type="ECO:0000256" key="2">
    <source>
        <dbReference type="ARBA" id="ARBA00012438"/>
    </source>
</evidence>
<keyword evidence="6" id="KW-0804">Transcription</keyword>
<dbReference type="InterPro" id="IPR036890">
    <property type="entry name" value="HATPase_C_sf"/>
</dbReference>
<dbReference type="SUPFAM" id="SSF52172">
    <property type="entry name" value="CheY-like"/>
    <property type="match status" value="1"/>
</dbReference>
<dbReference type="EMBL" id="QLLR01000001">
    <property type="protein sequence ID" value="RAJ37251.1"/>
    <property type="molecule type" value="Genomic_DNA"/>
</dbReference>
<feature type="domain" description="Histidine kinase" evidence="11">
    <location>
        <begin position="840"/>
        <end position="1059"/>
    </location>
</feature>
<dbReference type="InterPro" id="IPR036097">
    <property type="entry name" value="HisK_dim/P_sf"/>
</dbReference>
<dbReference type="GO" id="GO:0003700">
    <property type="term" value="F:DNA-binding transcription factor activity"/>
    <property type="evidence" value="ECO:0007669"/>
    <property type="project" value="InterPro"/>
</dbReference>
<name>A0A327T832_9SPHI</name>
<feature type="transmembrane region" description="Helical" evidence="8">
    <location>
        <begin position="797"/>
        <end position="819"/>
    </location>
</feature>
<keyword evidence="8" id="KW-0472">Membrane</keyword>
<dbReference type="InterPro" id="IPR003594">
    <property type="entry name" value="HATPase_dom"/>
</dbReference>
<dbReference type="InterPro" id="IPR011123">
    <property type="entry name" value="Y_Y_Y"/>
</dbReference>
<dbReference type="PROSITE" id="PS50109">
    <property type="entry name" value="HIS_KIN"/>
    <property type="match status" value="1"/>
</dbReference>
<dbReference type="PANTHER" id="PTHR43547">
    <property type="entry name" value="TWO-COMPONENT HISTIDINE KINASE"/>
    <property type="match status" value="1"/>
</dbReference>
<feature type="signal peptide" evidence="9">
    <location>
        <begin position="1"/>
        <end position="24"/>
    </location>
</feature>
<dbReference type="FunFam" id="2.60.40.10:FF:000791">
    <property type="entry name" value="Two-component system sensor histidine kinase/response regulator"/>
    <property type="match status" value="1"/>
</dbReference>
<feature type="modified residue" description="4-aspartylphosphate" evidence="7">
    <location>
        <position position="1172"/>
    </location>
</feature>
<dbReference type="InterPro" id="IPR011006">
    <property type="entry name" value="CheY-like_superfamily"/>
</dbReference>
<dbReference type="InterPro" id="IPR013783">
    <property type="entry name" value="Ig-like_fold"/>
</dbReference>
<dbReference type="SMART" id="SM00387">
    <property type="entry name" value="HATPase_c"/>
    <property type="match status" value="1"/>
</dbReference>
<dbReference type="InterPro" id="IPR011110">
    <property type="entry name" value="Reg_prop"/>
</dbReference>
<evidence type="ECO:0000256" key="4">
    <source>
        <dbReference type="ARBA" id="ARBA00023015"/>
    </source>
</evidence>
<keyword evidence="13" id="KW-0418">Kinase</keyword>
<dbReference type="CDD" id="cd00082">
    <property type="entry name" value="HisKA"/>
    <property type="match status" value="1"/>
</dbReference>
<comment type="catalytic activity">
    <reaction evidence="1">
        <text>ATP + protein L-histidine = ADP + protein N-phospho-L-histidine.</text>
        <dbReference type="EC" id="2.7.13.3"/>
    </reaction>
</comment>
<dbReference type="PANTHER" id="PTHR43547:SF2">
    <property type="entry name" value="HYBRID SIGNAL TRANSDUCTION HISTIDINE KINASE C"/>
    <property type="match status" value="1"/>
</dbReference>
<dbReference type="Pfam" id="PF00512">
    <property type="entry name" value="HisKA"/>
    <property type="match status" value="1"/>
</dbReference>
<dbReference type="InterPro" id="IPR001789">
    <property type="entry name" value="Sig_transdc_resp-reg_receiver"/>
</dbReference>
<accession>A0A327T832</accession>
<organism evidence="13 14">
    <name type="scientific">Pedobacter cryoconitis</name>
    <dbReference type="NCBI Taxonomy" id="188932"/>
    <lineage>
        <taxon>Bacteria</taxon>
        <taxon>Pseudomonadati</taxon>
        <taxon>Bacteroidota</taxon>
        <taxon>Sphingobacteriia</taxon>
        <taxon>Sphingobacteriales</taxon>
        <taxon>Sphingobacteriaceae</taxon>
        <taxon>Pedobacter</taxon>
    </lineage>
</organism>
<evidence type="ECO:0000259" key="11">
    <source>
        <dbReference type="PROSITE" id="PS50109"/>
    </source>
</evidence>
<feature type="domain" description="HTH araC/xylS-type" evidence="10">
    <location>
        <begin position="1271"/>
        <end position="1370"/>
    </location>
</feature>
<evidence type="ECO:0000256" key="7">
    <source>
        <dbReference type="PROSITE-ProRule" id="PRU00169"/>
    </source>
</evidence>
<gene>
    <name evidence="13" type="ORF">LY11_00327</name>
</gene>
<dbReference type="Pfam" id="PF02518">
    <property type="entry name" value="HATPase_c"/>
    <property type="match status" value="1"/>
</dbReference>
<dbReference type="OrthoDB" id="9809670at2"/>
<dbReference type="EC" id="2.7.13.3" evidence="2"/>
<evidence type="ECO:0000313" key="13">
    <source>
        <dbReference type="EMBL" id="RAJ37251.1"/>
    </source>
</evidence>
<evidence type="ECO:0000313" key="14">
    <source>
        <dbReference type="Proteomes" id="UP000249754"/>
    </source>
</evidence>
<dbReference type="Gene3D" id="1.10.287.130">
    <property type="match status" value="1"/>
</dbReference>
<dbReference type="InterPro" id="IPR009057">
    <property type="entry name" value="Homeodomain-like_sf"/>
</dbReference>
<dbReference type="InterPro" id="IPR015943">
    <property type="entry name" value="WD40/YVTN_repeat-like_dom_sf"/>
</dbReference>
<keyword evidence="8" id="KW-0812">Transmembrane</keyword>
<keyword evidence="8" id="KW-1133">Transmembrane helix</keyword>
<dbReference type="Pfam" id="PF12833">
    <property type="entry name" value="HTH_18"/>
    <property type="match status" value="1"/>
</dbReference>
<dbReference type="GO" id="GO:0000155">
    <property type="term" value="F:phosphorelay sensor kinase activity"/>
    <property type="evidence" value="ECO:0007669"/>
    <property type="project" value="InterPro"/>
</dbReference>
<feature type="chain" id="PRO_5016445481" description="histidine kinase" evidence="9">
    <location>
        <begin position="25"/>
        <end position="1374"/>
    </location>
</feature>
<dbReference type="Proteomes" id="UP000249754">
    <property type="component" value="Unassembled WGS sequence"/>
</dbReference>